<name>A0A520KHM8_9CREN</name>
<accession>A0A520KHM8</accession>
<sequence length="193" mass="22001">MIEKKIALPPFPIYGRIPNFKGADKAAEKIRLLKEYLNSKVILCNPDSPQRPIREIILKDGKLLIVATPRLSKGFMLIEKSSNPYYDSTIRGILEKGKLVKPGDYEIDLFIAGSVAVTPKGYRLGKGKGFSDIEYKIWKDYMNENLIKITSVHDIQVVDYVPVDEWDVPMDVILTPTRIIWSDKSEAKRSILY</sequence>
<dbReference type="EMBL" id="RXIH01000013">
    <property type="protein sequence ID" value="RZN57038.1"/>
    <property type="molecule type" value="Genomic_DNA"/>
</dbReference>
<dbReference type="PANTHER" id="PTHR13017">
    <property type="entry name" value="5-FORMYLTETRAHYDROFOLATE CYCLO-LIGASE-RELATED"/>
    <property type="match status" value="1"/>
</dbReference>
<dbReference type="InterPro" id="IPR024185">
    <property type="entry name" value="FTHF_cligase-like_sf"/>
</dbReference>
<proteinExistence type="predicted"/>
<evidence type="ECO:0000313" key="1">
    <source>
        <dbReference type="EMBL" id="RZN57038.1"/>
    </source>
</evidence>
<dbReference type="Pfam" id="PF01812">
    <property type="entry name" value="5-FTHF_cyc-lig"/>
    <property type="match status" value="1"/>
</dbReference>
<reference evidence="1 3" key="2">
    <citation type="journal article" date="2019" name="Nat. Microbiol.">
        <title>Wide diversity of methane and short-chain alkane metabolisms in uncultured archaea.</title>
        <authorList>
            <person name="Borrel G."/>
            <person name="Adam P.S."/>
            <person name="McKay L.J."/>
            <person name="Chen L.X."/>
            <person name="Sierra-Garcia I.N."/>
            <person name="Sieber C.M."/>
            <person name="Letourneur Q."/>
            <person name="Ghozlane A."/>
            <person name="Andersen G.L."/>
            <person name="Li W.J."/>
            <person name="Hallam S.J."/>
            <person name="Muyzer G."/>
            <person name="de Oliveira V.M."/>
            <person name="Inskeep W.P."/>
            <person name="Banfield J.F."/>
            <person name="Gribaldo S."/>
        </authorList>
    </citation>
    <scope>NUCLEOTIDE SEQUENCE [LARGE SCALE GENOMIC DNA]</scope>
    <source>
        <strain evidence="1">Verst-YHS</strain>
    </source>
</reference>
<dbReference type="InterPro" id="IPR037171">
    <property type="entry name" value="NagB/RpiA_transferase-like"/>
</dbReference>
<dbReference type="Proteomes" id="UP000316080">
    <property type="component" value="Unassembled WGS sequence"/>
</dbReference>
<reference evidence="2 4" key="1">
    <citation type="journal article" date="2019" name="Nat. Microbiol.">
        <title>Expanding anaerobic alkane metabolism in the domain of Archaea.</title>
        <authorList>
            <person name="Wang Y."/>
            <person name="Wegener G."/>
            <person name="Hou J."/>
            <person name="Wang F."/>
            <person name="Xiao X."/>
        </authorList>
    </citation>
    <scope>NUCLEOTIDE SEQUENCE [LARGE SCALE GENOMIC DNA]</scope>
    <source>
        <strain evidence="2">WYZ-LMO11</strain>
    </source>
</reference>
<dbReference type="GO" id="GO:0005737">
    <property type="term" value="C:cytoplasm"/>
    <property type="evidence" value="ECO:0007669"/>
    <property type="project" value="TreeGrafter"/>
</dbReference>
<evidence type="ECO:0000313" key="2">
    <source>
        <dbReference type="EMBL" id="TDA38327.1"/>
    </source>
</evidence>
<evidence type="ECO:0000313" key="3">
    <source>
        <dbReference type="Proteomes" id="UP000316080"/>
    </source>
</evidence>
<keyword evidence="1" id="KW-0436">Ligase</keyword>
<gene>
    <name evidence="2" type="ORF">DSO09_04780</name>
    <name evidence="1" type="ORF">EF809_01690</name>
</gene>
<evidence type="ECO:0000313" key="4">
    <source>
        <dbReference type="Proteomes" id="UP000317265"/>
    </source>
</evidence>
<dbReference type="PANTHER" id="PTHR13017:SF0">
    <property type="entry name" value="METHENYLTETRAHYDROFOLATE SYNTHASE DOMAIN-CONTAINING PROTEIN"/>
    <property type="match status" value="1"/>
</dbReference>
<comment type="caution">
    <text evidence="1">The sequence shown here is derived from an EMBL/GenBank/DDBJ whole genome shotgun (WGS) entry which is preliminary data.</text>
</comment>
<dbReference type="EMBL" id="QNVI01000054">
    <property type="protein sequence ID" value="TDA38327.1"/>
    <property type="molecule type" value="Genomic_DNA"/>
</dbReference>
<dbReference type="GO" id="GO:0016874">
    <property type="term" value="F:ligase activity"/>
    <property type="evidence" value="ECO:0007669"/>
    <property type="project" value="UniProtKB-KW"/>
</dbReference>
<organism evidence="1 3">
    <name type="scientific">Thermoproteota archaeon</name>
    <dbReference type="NCBI Taxonomy" id="2056631"/>
    <lineage>
        <taxon>Archaea</taxon>
        <taxon>Thermoproteota</taxon>
    </lineage>
</organism>
<protein>
    <submittedName>
        <fullName evidence="1">5-formyltetrahydrofolate cyclo-ligase</fullName>
    </submittedName>
</protein>
<dbReference type="AlphaFoldDB" id="A0A520KHM8"/>
<dbReference type="SUPFAM" id="SSF100950">
    <property type="entry name" value="NagB/RpiA/CoA transferase-like"/>
    <property type="match status" value="1"/>
</dbReference>
<dbReference type="InterPro" id="IPR002698">
    <property type="entry name" value="FTHF_cligase"/>
</dbReference>
<dbReference type="Proteomes" id="UP000317265">
    <property type="component" value="Unassembled WGS sequence"/>
</dbReference>
<dbReference type="Gene3D" id="3.40.50.10420">
    <property type="entry name" value="NagB/RpiA/CoA transferase-like"/>
    <property type="match status" value="1"/>
</dbReference>